<evidence type="ECO:0000256" key="3">
    <source>
        <dbReference type="HAMAP-Rule" id="MF_03057"/>
    </source>
</evidence>
<dbReference type="PANTHER" id="PTHR12469:SF2">
    <property type="entry name" value="SUCCINATE DEHYDROGENASE ASSEMBLY FACTOR 2, MITOCHONDRIAL"/>
    <property type="match status" value="1"/>
</dbReference>
<dbReference type="HAMAP" id="MF_03057">
    <property type="entry name" value="SDHAF2"/>
    <property type="match status" value="1"/>
</dbReference>
<protein>
    <recommendedName>
        <fullName evidence="3">Succinate dehydrogenase assembly factor 2, mitochondrial</fullName>
        <shortName evidence="3">SDH assembly factor 2</shortName>
        <shortName evidence="3">SDHAF2</shortName>
    </recommendedName>
</protein>
<dbReference type="InterPro" id="IPR036714">
    <property type="entry name" value="SDH_sf"/>
</dbReference>
<dbReference type="Proteomes" id="UP001360953">
    <property type="component" value="Unassembled WGS sequence"/>
</dbReference>
<keyword evidence="6" id="KW-1185">Reference proteome</keyword>
<dbReference type="EMBL" id="JBBPEH010000002">
    <property type="protein sequence ID" value="KAK7541935.1"/>
    <property type="molecule type" value="Genomic_DNA"/>
</dbReference>
<comment type="subunit">
    <text evidence="3">Interacts with the flavoprotein subunit within the SDH catalytic dimer.</text>
</comment>
<comment type="similarity">
    <text evidence="3">Belongs to the SDHAF2 family.</text>
</comment>
<dbReference type="GeneID" id="92027264"/>
<name>A0ABR1M2X4_9PEZI</name>
<proteinExistence type="inferred from homology"/>
<feature type="compositionally biased region" description="Polar residues" evidence="4">
    <location>
        <begin position="54"/>
        <end position="63"/>
    </location>
</feature>
<evidence type="ECO:0000313" key="6">
    <source>
        <dbReference type="Proteomes" id="UP001360953"/>
    </source>
</evidence>
<organism evidence="5 6">
    <name type="scientific">Phyllosticta citribraziliensis</name>
    <dbReference type="NCBI Taxonomy" id="989973"/>
    <lineage>
        <taxon>Eukaryota</taxon>
        <taxon>Fungi</taxon>
        <taxon>Dikarya</taxon>
        <taxon>Ascomycota</taxon>
        <taxon>Pezizomycotina</taxon>
        <taxon>Dothideomycetes</taxon>
        <taxon>Dothideomycetes incertae sedis</taxon>
        <taxon>Botryosphaeriales</taxon>
        <taxon>Phyllostictaceae</taxon>
        <taxon>Phyllosticta</taxon>
    </lineage>
</organism>
<evidence type="ECO:0000256" key="2">
    <source>
        <dbReference type="ARBA" id="ARBA00023186"/>
    </source>
</evidence>
<dbReference type="InterPro" id="IPR005631">
    <property type="entry name" value="SDH"/>
</dbReference>
<feature type="region of interest" description="Disordered" evidence="4">
    <location>
        <begin position="35"/>
        <end position="87"/>
    </location>
</feature>
<accession>A0ABR1M2X4</accession>
<dbReference type="InterPro" id="IPR028882">
    <property type="entry name" value="SDHAF2"/>
</dbReference>
<comment type="subcellular location">
    <subcellularLocation>
        <location evidence="3">Mitochondrion matrix</location>
    </subcellularLocation>
</comment>
<keyword evidence="1 3" id="KW-0496">Mitochondrion</keyword>
<comment type="function">
    <text evidence="3">Plays an essential role in the assembly of succinate dehydrogenase (SDH), an enzyme complex (also referred to as respiratory complex II) that is a component of both the tricarboxylic acid (TCA) cycle and the mitochondrial electron transport chain, and which couples the oxidation of succinate to fumarate with the reduction of ubiquinone (coenzyme Q) to ubiquinol. Required for flavinylation (covalent attachment of FAD) of the flavoprotein subunit of the SDH catalytic dimer.</text>
</comment>
<dbReference type="PANTHER" id="PTHR12469">
    <property type="entry name" value="PROTEIN EMI5 HOMOLOG, MITOCHONDRIAL"/>
    <property type="match status" value="1"/>
</dbReference>
<evidence type="ECO:0000256" key="4">
    <source>
        <dbReference type="SAM" id="MobiDB-lite"/>
    </source>
</evidence>
<dbReference type="Gene3D" id="1.10.150.250">
    <property type="entry name" value="Flavinator of succinate dehydrogenase"/>
    <property type="match status" value="1"/>
</dbReference>
<feature type="region of interest" description="Disordered" evidence="4">
    <location>
        <begin position="199"/>
        <end position="249"/>
    </location>
</feature>
<evidence type="ECO:0000313" key="5">
    <source>
        <dbReference type="EMBL" id="KAK7541935.1"/>
    </source>
</evidence>
<dbReference type="SUPFAM" id="SSF109910">
    <property type="entry name" value="YgfY-like"/>
    <property type="match status" value="1"/>
</dbReference>
<feature type="compositionally biased region" description="Basic and acidic residues" evidence="4">
    <location>
        <begin position="35"/>
        <end position="48"/>
    </location>
</feature>
<dbReference type="RefSeq" id="XP_066658228.1">
    <property type="nucleotide sequence ID" value="XM_066794358.1"/>
</dbReference>
<gene>
    <name evidence="5" type="ORF">J3D65DRAFT_192455</name>
</gene>
<comment type="caution">
    <text evidence="5">The sequence shown here is derived from an EMBL/GenBank/DDBJ whole genome shotgun (WGS) entry which is preliminary data.</text>
</comment>
<reference evidence="5 6" key="1">
    <citation type="submission" date="2024-04" db="EMBL/GenBank/DDBJ databases">
        <title>Phyllosticta paracitricarpa is synonymous to the EU quarantine fungus P. citricarpa based on phylogenomic analyses.</title>
        <authorList>
            <consortium name="Lawrence Berkeley National Laboratory"/>
            <person name="Van ingen-buijs V.A."/>
            <person name="Van westerhoven A.C."/>
            <person name="Haridas S."/>
            <person name="Skiadas P."/>
            <person name="Martin F."/>
            <person name="Groenewald J.Z."/>
            <person name="Crous P.W."/>
            <person name="Seidl M.F."/>
        </authorList>
    </citation>
    <scope>NUCLEOTIDE SEQUENCE [LARGE SCALE GENOMIC DNA]</scope>
    <source>
        <strain evidence="5 6">CPC 17464</strain>
    </source>
</reference>
<sequence>MASARLVVRSSKTLISAARPFSSSALRFKDLNERGNDTTEEWRKKQTEKPLNPHLTNTTSTIANKMPRVGRDTAPPEMLSSVDPSFTPKDAAPKNTATMTGGTQASDVASLAAELGVGELEGAKFKIEPIRRTGEDINTMRARLIYQSRKRGILESDLLLSTFADTYLGQMTQKQLQDYDRFLDENDWDIYYWATQEPAPTSAETAEGAGPDAAMPSAQGTPPTKSADPDAWRQGKPRSGEWAQTVGTFKPAYRPVPQRWKDSEILEMLRQHVRAKSAGGVHPGEAKVGQSVQESGPGVGGGLGRMPELKQFDQP</sequence>
<evidence type="ECO:0000256" key="1">
    <source>
        <dbReference type="ARBA" id="ARBA00023128"/>
    </source>
</evidence>
<feature type="region of interest" description="Disordered" evidence="4">
    <location>
        <begin position="276"/>
        <end position="315"/>
    </location>
</feature>
<dbReference type="Pfam" id="PF03937">
    <property type="entry name" value="Sdh5"/>
    <property type="match status" value="1"/>
</dbReference>
<keyword evidence="2 3" id="KW-0143">Chaperone</keyword>